<dbReference type="PROSITE" id="PS50977">
    <property type="entry name" value="HTH_TETR_2"/>
    <property type="match status" value="1"/>
</dbReference>
<dbReference type="Proteomes" id="UP001056291">
    <property type="component" value="Chromosome"/>
</dbReference>
<evidence type="ECO:0000259" key="3">
    <source>
        <dbReference type="PROSITE" id="PS50977"/>
    </source>
</evidence>
<accession>A0ABY4W6H4</accession>
<reference evidence="4" key="1">
    <citation type="submission" date="2022-06" db="EMBL/GenBank/DDBJ databases">
        <title>Sneathiella actinostolidae sp. nov., isolated from a sea anemonein the Western Pacific Ocean.</title>
        <authorList>
            <person name="Wei M.J."/>
        </authorList>
    </citation>
    <scope>NUCLEOTIDE SEQUENCE</scope>
    <source>
        <strain evidence="4">PHK-P5</strain>
    </source>
</reference>
<evidence type="ECO:0000256" key="1">
    <source>
        <dbReference type="ARBA" id="ARBA00023125"/>
    </source>
</evidence>
<protein>
    <submittedName>
        <fullName evidence="4">TetR/AcrR family transcriptional regulator</fullName>
    </submittedName>
</protein>
<dbReference type="EMBL" id="CP098747">
    <property type="protein sequence ID" value="USG62461.1"/>
    <property type="molecule type" value="Genomic_DNA"/>
</dbReference>
<feature type="DNA-binding region" description="H-T-H motif" evidence="2">
    <location>
        <begin position="23"/>
        <end position="42"/>
    </location>
</feature>
<evidence type="ECO:0000313" key="5">
    <source>
        <dbReference type="Proteomes" id="UP001056291"/>
    </source>
</evidence>
<dbReference type="Gene3D" id="1.10.357.10">
    <property type="entry name" value="Tetracycline Repressor, domain 2"/>
    <property type="match status" value="1"/>
</dbReference>
<dbReference type="SUPFAM" id="SSF46689">
    <property type="entry name" value="Homeodomain-like"/>
    <property type="match status" value="1"/>
</dbReference>
<evidence type="ECO:0000313" key="4">
    <source>
        <dbReference type="EMBL" id="USG62461.1"/>
    </source>
</evidence>
<dbReference type="RefSeq" id="WP_251936215.1">
    <property type="nucleotide sequence ID" value="NZ_CP098747.1"/>
</dbReference>
<gene>
    <name evidence="4" type="ORF">NBZ79_05670</name>
</gene>
<evidence type="ECO:0000256" key="2">
    <source>
        <dbReference type="PROSITE-ProRule" id="PRU00335"/>
    </source>
</evidence>
<name>A0ABY4W6H4_9PROT</name>
<dbReference type="InterPro" id="IPR001647">
    <property type="entry name" value="HTH_TetR"/>
</dbReference>
<dbReference type="Pfam" id="PF00440">
    <property type="entry name" value="TetR_N"/>
    <property type="match status" value="1"/>
</dbReference>
<keyword evidence="5" id="KW-1185">Reference proteome</keyword>
<organism evidence="4 5">
    <name type="scientific">Sneathiella marina</name>
    <dbReference type="NCBI Taxonomy" id="2950108"/>
    <lineage>
        <taxon>Bacteria</taxon>
        <taxon>Pseudomonadati</taxon>
        <taxon>Pseudomonadota</taxon>
        <taxon>Alphaproteobacteria</taxon>
        <taxon>Sneathiellales</taxon>
        <taxon>Sneathiellaceae</taxon>
        <taxon>Sneathiella</taxon>
    </lineage>
</organism>
<sequence length="180" mass="20196">MEKEITHKELLVAFANYGFRKASMEDLSRVAGVSRQTLYKRFKSKQAVLDWAVTGFVEARGVRVQACLQNPDAGNNEALLMFYRVWMGELAPLLNTTPHGMEIMGLSTDSLKKSGVNTHDDYETMISEFLISRGLCKDQNSASETYYLLTMAAKGILFKESSEDDFASGMKRVLETVFPT</sequence>
<proteinExistence type="predicted"/>
<dbReference type="InterPro" id="IPR009057">
    <property type="entry name" value="Homeodomain-like_sf"/>
</dbReference>
<feature type="domain" description="HTH tetR-type" evidence="3">
    <location>
        <begin position="1"/>
        <end position="60"/>
    </location>
</feature>
<keyword evidence="1 2" id="KW-0238">DNA-binding</keyword>